<organism evidence="2 3">
    <name type="scientific">Piloderma croceum (strain F 1598)</name>
    <dbReference type="NCBI Taxonomy" id="765440"/>
    <lineage>
        <taxon>Eukaryota</taxon>
        <taxon>Fungi</taxon>
        <taxon>Dikarya</taxon>
        <taxon>Basidiomycota</taxon>
        <taxon>Agaricomycotina</taxon>
        <taxon>Agaricomycetes</taxon>
        <taxon>Agaricomycetidae</taxon>
        <taxon>Atheliales</taxon>
        <taxon>Atheliaceae</taxon>
        <taxon>Piloderma</taxon>
    </lineage>
</organism>
<gene>
    <name evidence="2" type="ORF">PILCRDRAFT_47066</name>
</gene>
<evidence type="ECO:0000313" key="2">
    <source>
        <dbReference type="EMBL" id="KIM85720.1"/>
    </source>
</evidence>
<reference evidence="3" key="2">
    <citation type="submission" date="2015-01" db="EMBL/GenBank/DDBJ databases">
        <title>Evolutionary Origins and Diversification of the Mycorrhizal Mutualists.</title>
        <authorList>
            <consortium name="DOE Joint Genome Institute"/>
            <consortium name="Mycorrhizal Genomics Consortium"/>
            <person name="Kohler A."/>
            <person name="Kuo A."/>
            <person name="Nagy L.G."/>
            <person name="Floudas D."/>
            <person name="Copeland A."/>
            <person name="Barry K.W."/>
            <person name="Cichocki N."/>
            <person name="Veneault-Fourrey C."/>
            <person name="LaButti K."/>
            <person name="Lindquist E.A."/>
            <person name="Lipzen A."/>
            <person name="Lundell T."/>
            <person name="Morin E."/>
            <person name="Murat C."/>
            <person name="Riley R."/>
            <person name="Ohm R."/>
            <person name="Sun H."/>
            <person name="Tunlid A."/>
            <person name="Henrissat B."/>
            <person name="Grigoriev I.V."/>
            <person name="Hibbett D.S."/>
            <person name="Martin F."/>
        </authorList>
    </citation>
    <scope>NUCLEOTIDE SEQUENCE [LARGE SCALE GENOMIC DNA]</scope>
    <source>
        <strain evidence="3">F 1598</strain>
    </source>
</reference>
<dbReference type="STRING" id="765440.A0A0C3FP84"/>
<dbReference type="Pfam" id="PF24626">
    <property type="entry name" value="SH3_Tf2-1"/>
    <property type="match status" value="1"/>
</dbReference>
<dbReference type="InParanoid" id="A0A0C3FP84"/>
<proteinExistence type="predicted"/>
<evidence type="ECO:0000259" key="1">
    <source>
        <dbReference type="Pfam" id="PF24626"/>
    </source>
</evidence>
<dbReference type="OrthoDB" id="3268967at2759"/>
<dbReference type="EMBL" id="KN832984">
    <property type="protein sequence ID" value="KIM85720.1"/>
    <property type="molecule type" value="Genomic_DNA"/>
</dbReference>
<feature type="non-terminal residue" evidence="2">
    <location>
        <position position="1"/>
    </location>
</feature>
<sequence length="80" mass="9197">KFFPRYDGPYTVINAHPETSNYTLELPNSPNIFPTFHSSELKPHFANDRSLFPSREMAEPQPVVTDQGLEEYLVQDIIDS</sequence>
<evidence type="ECO:0000313" key="3">
    <source>
        <dbReference type="Proteomes" id="UP000054166"/>
    </source>
</evidence>
<reference evidence="2 3" key="1">
    <citation type="submission" date="2014-04" db="EMBL/GenBank/DDBJ databases">
        <authorList>
            <consortium name="DOE Joint Genome Institute"/>
            <person name="Kuo A."/>
            <person name="Tarkka M."/>
            <person name="Buscot F."/>
            <person name="Kohler A."/>
            <person name="Nagy L.G."/>
            <person name="Floudas D."/>
            <person name="Copeland A."/>
            <person name="Barry K.W."/>
            <person name="Cichocki N."/>
            <person name="Veneault-Fourrey C."/>
            <person name="LaButti K."/>
            <person name="Lindquist E.A."/>
            <person name="Lipzen A."/>
            <person name="Lundell T."/>
            <person name="Morin E."/>
            <person name="Murat C."/>
            <person name="Sun H."/>
            <person name="Tunlid A."/>
            <person name="Henrissat B."/>
            <person name="Grigoriev I.V."/>
            <person name="Hibbett D.S."/>
            <person name="Martin F."/>
            <person name="Nordberg H.P."/>
            <person name="Cantor M.N."/>
            <person name="Hua S.X."/>
        </authorList>
    </citation>
    <scope>NUCLEOTIDE SEQUENCE [LARGE SCALE GENOMIC DNA]</scope>
    <source>
        <strain evidence="2 3">F 1598</strain>
    </source>
</reference>
<feature type="domain" description="Tf2-1-like SH3-like" evidence="1">
    <location>
        <begin position="1"/>
        <end position="44"/>
    </location>
</feature>
<dbReference type="InterPro" id="IPR056924">
    <property type="entry name" value="SH3_Tf2-1"/>
</dbReference>
<feature type="non-terminal residue" evidence="2">
    <location>
        <position position="80"/>
    </location>
</feature>
<name>A0A0C3FP84_PILCF</name>
<dbReference type="HOGENOM" id="CLU_180976_0_0_1"/>
<dbReference type="AlphaFoldDB" id="A0A0C3FP84"/>
<keyword evidence="3" id="KW-1185">Reference proteome</keyword>
<protein>
    <recommendedName>
        <fullName evidence="1">Tf2-1-like SH3-like domain-containing protein</fullName>
    </recommendedName>
</protein>
<dbReference type="Proteomes" id="UP000054166">
    <property type="component" value="Unassembled WGS sequence"/>
</dbReference>
<accession>A0A0C3FP84</accession>